<feature type="domain" description="Glycosyltransferase subfamily 4-like N-terminal" evidence="3">
    <location>
        <begin position="17"/>
        <end position="152"/>
    </location>
</feature>
<dbReference type="RefSeq" id="WP_241037382.1">
    <property type="nucleotide sequence ID" value="NZ_BAAAJF010000015.1"/>
</dbReference>
<sequence>MSEVLITFGGYPSAPAGAERMAWRTSESLARRGHSVTALTDSPPPADLDGEAVRPVRSDRDLAQDWQADVVHAYDLAKPEYVAMALDLARRGGARMALTPATAPQLWPDAELGRAACRQARVIYVLTSAEARVLSGFGATPDRIRRIPHAPDLRGRPDPTGFRRRLGLHGPTVVFAGRRIPSKGYAELLRAAPLIWRELPDTQLLFLGPNTDAAAAETFRTHADPRIFDLGAVDEQTKHDAIAAADVLCLPSSADVFPLVFLEAWMCGKPVVSGDFVGADSVVEHGVDGLIVTPRPAEIAEALVHLLSDVEIRSAMGRAGQTRVRQNFTWDRVAASVEAGY</sequence>
<dbReference type="Gene3D" id="3.40.50.2000">
    <property type="entry name" value="Glycogen Phosphorylase B"/>
    <property type="match status" value="2"/>
</dbReference>
<keyword evidence="1" id="KW-0328">Glycosyltransferase</keyword>
<evidence type="ECO:0000256" key="2">
    <source>
        <dbReference type="ARBA" id="ARBA00022679"/>
    </source>
</evidence>
<dbReference type="Pfam" id="PF13692">
    <property type="entry name" value="Glyco_trans_1_4"/>
    <property type="match status" value="1"/>
</dbReference>
<dbReference type="Proteomes" id="UP001299970">
    <property type="component" value="Unassembled WGS sequence"/>
</dbReference>
<dbReference type="InterPro" id="IPR028098">
    <property type="entry name" value="Glyco_trans_4-like_N"/>
</dbReference>
<evidence type="ECO:0000256" key="1">
    <source>
        <dbReference type="ARBA" id="ARBA00022676"/>
    </source>
</evidence>
<dbReference type="Pfam" id="PF13439">
    <property type="entry name" value="Glyco_transf_4"/>
    <property type="match status" value="1"/>
</dbReference>
<dbReference type="PANTHER" id="PTHR12526">
    <property type="entry name" value="GLYCOSYLTRANSFERASE"/>
    <property type="match status" value="1"/>
</dbReference>
<dbReference type="EMBL" id="JAKXMK010000012">
    <property type="protein sequence ID" value="MCH6167152.1"/>
    <property type="molecule type" value="Genomic_DNA"/>
</dbReference>
<organism evidence="4 5">
    <name type="scientific">Pseudonocardia alaniniphila</name>
    <dbReference type="NCBI Taxonomy" id="75291"/>
    <lineage>
        <taxon>Bacteria</taxon>
        <taxon>Bacillati</taxon>
        <taxon>Actinomycetota</taxon>
        <taxon>Actinomycetes</taxon>
        <taxon>Pseudonocardiales</taxon>
        <taxon>Pseudonocardiaceae</taxon>
        <taxon>Pseudonocardia</taxon>
    </lineage>
</organism>
<protein>
    <submittedName>
        <fullName evidence="4">Glycosyltransferase family 4 protein</fullName>
    </submittedName>
</protein>
<gene>
    <name evidence="4" type="ORF">MMF94_15830</name>
</gene>
<evidence type="ECO:0000259" key="3">
    <source>
        <dbReference type="Pfam" id="PF13439"/>
    </source>
</evidence>
<dbReference type="CDD" id="cd03801">
    <property type="entry name" value="GT4_PimA-like"/>
    <property type="match status" value="1"/>
</dbReference>
<dbReference type="PANTHER" id="PTHR12526:SF510">
    <property type="entry name" value="D-INOSITOL 3-PHOSPHATE GLYCOSYLTRANSFERASE"/>
    <property type="match status" value="1"/>
</dbReference>
<comment type="caution">
    <text evidence="4">The sequence shown here is derived from an EMBL/GenBank/DDBJ whole genome shotgun (WGS) entry which is preliminary data.</text>
</comment>
<evidence type="ECO:0000313" key="5">
    <source>
        <dbReference type="Proteomes" id="UP001299970"/>
    </source>
</evidence>
<proteinExistence type="predicted"/>
<dbReference type="SUPFAM" id="SSF53756">
    <property type="entry name" value="UDP-Glycosyltransferase/glycogen phosphorylase"/>
    <property type="match status" value="1"/>
</dbReference>
<accession>A0ABS9TF42</accession>
<name>A0ABS9TF42_9PSEU</name>
<reference evidence="4 5" key="1">
    <citation type="submission" date="2022-03" db="EMBL/GenBank/DDBJ databases">
        <title>Pseudonocardia alaer sp. nov., a novel actinomycete isolated from reed forest soil.</title>
        <authorList>
            <person name="Wang L."/>
        </authorList>
    </citation>
    <scope>NUCLEOTIDE SEQUENCE [LARGE SCALE GENOMIC DNA]</scope>
    <source>
        <strain evidence="4 5">Y-16303</strain>
    </source>
</reference>
<keyword evidence="5" id="KW-1185">Reference proteome</keyword>
<keyword evidence="2" id="KW-0808">Transferase</keyword>
<evidence type="ECO:0000313" key="4">
    <source>
        <dbReference type="EMBL" id="MCH6167152.1"/>
    </source>
</evidence>